<keyword evidence="2" id="KW-0276">Fatty acid metabolism</keyword>
<dbReference type="AlphaFoldDB" id="A0A423PE73"/>
<evidence type="ECO:0000313" key="7">
    <source>
        <dbReference type="EMBL" id="ROO23887.1"/>
    </source>
</evidence>
<comment type="function">
    <text evidence="5">May play a role in fatty acid biosynthesis and insulin sensitivity.</text>
</comment>
<dbReference type="Gene3D" id="3.90.226.10">
    <property type="entry name" value="2-enoyl-CoA Hydratase, Chain A, domain 1"/>
    <property type="match status" value="1"/>
</dbReference>
<evidence type="ECO:0000256" key="6">
    <source>
        <dbReference type="ARBA" id="ARBA00040545"/>
    </source>
</evidence>
<dbReference type="EMBL" id="AYKF01000132">
    <property type="protein sequence ID" value="ROO23887.1"/>
    <property type="molecule type" value="Genomic_DNA"/>
</dbReference>
<dbReference type="PANTHER" id="PTHR43602:SF1">
    <property type="entry name" value="ENOYL-COA HYDRATASE DOMAIN-CONTAINING PROTEIN 3, MITOCHONDRIAL"/>
    <property type="match status" value="1"/>
</dbReference>
<organism evidence="7 8">
    <name type="scientific">Salinisphaera orenii YIM 95161</name>
    <dbReference type="NCBI Taxonomy" id="1051139"/>
    <lineage>
        <taxon>Bacteria</taxon>
        <taxon>Pseudomonadati</taxon>
        <taxon>Pseudomonadota</taxon>
        <taxon>Gammaproteobacteria</taxon>
        <taxon>Salinisphaerales</taxon>
        <taxon>Salinisphaeraceae</taxon>
        <taxon>Salinisphaera</taxon>
    </lineage>
</organism>
<reference evidence="7 8" key="1">
    <citation type="submission" date="2013-10" db="EMBL/GenBank/DDBJ databases">
        <title>Salinisphaera halophila YIM 95161 Genome Sequencing.</title>
        <authorList>
            <person name="Lai Q."/>
            <person name="Li C."/>
            <person name="Shao Z."/>
        </authorList>
    </citation>
    <scope>NUCLEOTIDE SEQUENCE [LARGE SCALE GENOMIC DNA]</scope>
    <source>
        <strain evidence="7 8">YIM 95161</strain>
    </source>
</reference>
<sequence>MVLQSVDARGVCTLTLNRPRQYNALSDAVLDELDAALLASGENPEVRCVVIAANGPAFCAGHDLRELRASEDRRVHEATFARCSGLMQRIVAHPVPVIARVQGLATAAGCQLVASCDLAVAAERAQFAVSGIRAGLFCSTPAVALSRAIAPKRAFEMLVTGDFIDAVTARDWGLVNAVVTDAALDEGVARYTDSICAKSRHAIRRGKALFHRQIERPLAEAYADASEAITCDLSSHDAREGIDAFLEKRAPHWRDR</sequence>
<comment type="caution">
    <text evidence="7">The sequence shown here is derived from an EMBL/GenBank/DDBJ whole genome shotgun (WGS) entry which is preliminary data.</text>
</comment>
<dbReference type="GO" id="GO:0006631">
    <property type="term" value="P:fatty acid metabolic process"/>
    <property type="evidence" value="ECO:0007669"/>
    <property type="project" value="UniProtKB-KW"/>
</dbReference>
<dbReference type="Pfam" id="PF00378">
    <property type="entry name" value="ECH_1"/>
    <property type="match status" value="1"/>
</dbReference>
<evidence type="ECO:0000256" key="1">
    <source>
        <dbReference type="ARBA" id="ARBA00005254"/>
    </source>
</evidence>
<evidence type="ECO:0000313" key="8">
    <source>
        <dbReference type="Proteomes" id="UP000285123"/>
    </source>
</evidence>
<dbReference type="InterPro" id="IPR029045">
    <property type="entry name" value="ClpP/crotonase-like_dom_sf"/>
</dbReference>
<dbReference type="Gene3D" id="1.10.12.10">
    <property type="entry name" value="Lyase 2-enoyl-coa Hydratase, Chain A, domain 2"/>
    <property type="match status" value="1"/>
</dbReference>
<dbReference type="PANTHER" id="PTHR43602">
    <property type="match status" value="1"/>
</dbReference>
<dbReference type="Proteomes" id="UP000285123">
    <property type="component" value="Unassembled WGS sequence"/>
</dbReference>
<keyword evidence="4" id="KW-0443">Lipid metabolism</keyword>
<evidence type="ECO:0000256" key="5">
    <source>
        <dbReference type="ARBA" id="ARBA00037410"/>
    </source>
</evidence>
<dbReference type="SUPFAM" id="SSF52096">
    <property type="entry name" value="ClpP/crotonase"/>
    <property type="match status" value="1"/>
</dbReference>
<gene>
    <name evidence="7" type="ORF">SAHL_16115</name>
</gene>
<dbReference type="InterPro" id="IPR052377">
    <property type="entry name" value="Mitochondrial_ECH-domain"/>
</dbReference>
<dbReference type="CDD" id="cd06558">
    <property type="entry name" value="crotonase-like"/>
    <property type="match status" value="1"/>
</dbReference>
<dbReference type="InterPro" id="IPR014748">
    <property type="entry name" value="Enoyl-CoA_hydra_C"/>
</dbReference>
<proteinExistence type="inferred from homology"/>
<dbReference type="GO" id="GO:0016836">
    <property type="term" value="F:hydro-lyase activity"/>
    <property type="evidence" value="ECO:0007669"/>
    <property type="project" value="TreeGrafter"/>
</dbReference>
<dbReference type="NCBIfam" id="NF006008">
    <property type="entry name" value="PRK08139.1"/>
    <property type="match status" value="1"/>
</dbReference>
<keyword evidence="3" id="KW-0809">Transit peptide</keyword>
<name>A0A423PE73_9GAMM</name>
<comment type="similarity">
    <text evidence="1">Belongs to the enoyl-CoA hydratase/isomerase family.</text>
</comment>
<protein>
    <recommendedName>
        <fullName evidence="6">Enoyl-CoA hydratase domain-containing protein 3, mitochondrial</fullName>
    </recommendedName>
</protein>
<accession>A0A423PE73</accession>
<evidence type="ECO:0000256" key="4">
    <source>
        <dbReference type="ARBA" id="ARBA00023098"/>
    </source>
</evidence>
<dbReference type="InterPro" id="IPR001753">
    <property type="entry name" value="Enoyl-CoA_hydra/iso"/>
</dbReference>
<evidence type="ECO:0000256" key="3">
    <source>
        <dbReference type="ARBA" id="ARBA00022946"/>
    </source>
</evidence>
<evidence type="ECO:0000256" key="2">
    <source>
        <dbReference type="ARBA" id="ARBA00022832"/>
    </source>
</evidence>